<comment type="caution">
    <text evidence="6">The sequence shown here is derived from an EMBL/GenBank/DDBJ whole genome shotgun (WGS) entry which is preliminary data.</text>
</comment>
<dbReference type="RefSeq" id="WP_367918989.1">
    <property type="nucleotide sequence ID" value="NZ_BAABAC010000018.1"/>
</dbReference>
<dbReference type="PROSITE" id="PS51257">
    <property type="entry name" value="PROKAR_LIPOPROTEIN"/>
    <property type="match status" value="1"/>
</dbReference>
<proteinExistence type="predicted"/>
<dbReference type="InterPro" id="IPR050248">
    <property type="entry name" value="Polysacc_deacetylase_ArnD"/>
</dbReference>
<evidence type="ECO:0000256" key="4">
    <source>
        <dbReference type="SAM" id="SignalP"/>
    </source>
</evidence>
<dbReference type="InterPro" id="IPR011330">
    <property type="entry name" value="Glyco_hydro/deAcase_b/a-brl"/>
</dbReference>
<organism evidence="6 7">
    <name type="scientific">Nocardioides ginsengisoli</name>
    <dbReference type="NCBI Taxonomy" id="363868"/>
    <lineage>
        <taxon>Bacteria</taxon>
        <taxon>Bacillati</taxon>
        <taxon>Actinomycetota</taxon>
        <taxon>Actinomycetes</taxon>
        <taxon>Propionibacteriales</taxon>
        <taxon>Nocardioidaceae</taxon>
        <taxon>Nocardioides</taxon>
    </lineage>
</organism>
<keyword evidence="1" id="KW-0479">Metal-binding</keyword>
<dbReference type="Proteomes" id="UP001597229">
    <property type="component" value="Unassembled WGS sequence"/>
</dbReference>
<dbReference type="EMBL" id="JBHTLX010000024">
    <property type="protein sequence ID" value="MFD1250543.1"/>
    <property type="molecule type" value="Genomic_DNA"/>
</dbReference>
<dbReference type="PROSITE" id="PS51677">
    <property type="entry name" value="NODB"/>
    <property type="match status" value="1"/>
</dbReference>
<gene>
    <name evidence="6" type="ORF">ACFQ3F_22310</name>
</gene>
<feature type="compositionally biased region" description="Pro residues" evidence="3">
    <location>
        <begin position="251"/>
        <end position="264"/>
    </location>
</feature>
<evidence type="ECO:0000256" key="3">
    <source>
        <dbReference type="SAM" id="MobiDB-lite"/>
    </source>
</evidence>
<sequence length="468" mass="50704">MQHSPHRRRLAGLLAGLLVLLAALAACGISAARPSAVRHPGKPEVDTRSVSSNDPRYHATWPQVRGAQPLTDALGAYVAAQVRRFVAEDGTRGGGTAAPELNINWRLVADDKAIVGVRLERYRFAGANGETSGHTWWYDRAAGRLRPNAALVTSPEALRDAVLAALQAPSADHDVDRGLVATSIAAGIGDLDLTTDGRLRIRFAQYEVAPGSSGVVTVVLDDAATRDLLTPFGLIARKAVAPSASASPSLPVTPPAPPVPPAPPAQNVDCRREKCIALTFDDGPVADTTRLLRILRREQVPATFFVLGQQVQMYPDTVARAARLGHEIGVHTWDHRQLTTLAPRRMLAELARTQQEVADVTGVRPTLFRPPYGASDRHVLRTAGRLGMAQVLWSIDTLDWKTLAVRPTVREVRRSARPGRIILMHDIHRTSVDAVPRVIKVLRTQGYRLVTVSQLLGAPQPGQSYSQR</sequence>
<dbReference type="PANTHER" id="PTHR10587:SF133">
    <property type="entry name" value="CHITIN DEACETYLASE 1-RELATED"/>
    <property type="match status" value="1"/>
</dbReference>
<dbReference type="PANTHER" id="PTHR10587">
    <property type="entry name" value="GLYCOSYL TRANSFERASE-RELATED"/>
    <property type="match status" value="1"/>
</dbReference>
<keyword evidence="2" id="KW-0378">Hydrolase</keyword>
<keyword evidence="4" id="KW-0732">Signal</keyword>
<feature type="region of interest" description="Disordered" evidence="3">
    <location>
        <begin position="245"/>
        <end position="267"/>
    </location>
</feature>
<evidence type="ECO:0000313" key="7">
    <source>
        <dbReference type="Proteomes" id="UP001597229"/>
    </source>
</evidence>
<dbReference type="CDD" id="cd10917">
    <property type="entry name" value="CE4_NodB_like_6s_7s"/>
    <property type="match status" value="1"/>
</dbReference>
<accession>A0ABW3W8B9</accession>
<dbReference type="SUPFAM" id="SSF88713">
    <property type="entry name" value="Glycoside hydrolase/deacetylase"/>
    <property type="match status" value="1"/>
</dbReference>
<evidence type="ECO:0000256" key="1">
    <source>
        <dbReference type="ARBA" id="ARBA00022723"/>
    </source>
</evidence>
<feature type="chain" id="PRO_5045339696" evidence="4">
    <location>
        <begin position="26"/>
        <end position="468"/>
    </location>
</feature>
<feature type="signal peptide" evidence="4">
    <location>
        <begin position="1"/>
        <end position="25"/>
    </location>
</feature>
<protein>
    <submittedName>
        <fullName evidence="6">Polysaccharide deacetylase family protein</fullName>
    </submittedName>
</protein>
<evidence type="ECO:0000256" key="2">
    <source>
        <dbReference type="ARBA" id="ARBA00022801"/>
    </source>
</evidence>
<dbReference type="InterPro" id="IPR002509">
    <property type="entry name" value="NODB_dom"/>
</dbReference>
<feature type="region of interest" description="Disordered" evidence="3">
    <location>
        <begin position="35"/>
        <end position="58"/>
    </location>
</feature>
<dbReference type="Pfam" id="PF01522">
    <property type="entry name" value="Polysacc_deac_1"/>
    <property type="match status" value="1"/>
</dbReference>
<reference evidence="7" key="1">
    <citation type="journal article" date="2019" name="Int. J. Syst. Evol. Microbiol.">
        <title>The Global Catalogue of Microorganisms (GCM) 10K type strain sequencing project: providing services to taxonomists for standard genome sequencing and annotation.</title>
        <authorList>
            <consortium name="The Broad Institute Genomics Platform"/>
            <consortium name="The Broad Institute Genome Sequencing Center for Infectious Disease"/>
            <person name="Wu L."/>
            <person name="Ma J."/>
        </authorList>
    </citation>
    <scope>NUCLEOTIDE SEQUENCE [LARGE SCALE GENOMIC DNA]</scope>
    <source>
        <strain evidence="7">CCUG 52478</strain>
    </source>
</reference>
<feature type="domain" description="NodB homology" evidence="5">
    <location>
        <begin position="274"/>
        <end position="450"/>
    </location>
</feature>
<evidence type="ECO:0000259" key="5">
    <source>
        <dbReference type="PROSITE" id="PS51677"/>
    </source>
</evidence>
<evidence type="ECO:0000313" key="6">
    <source>
        <dbReference type="EMBL" id="MFD1250543.1"/>
    </source>
</evidence>
<name>A0ABW3W8B9_9ACTN</name>
<keyword evidence="7" id="KW-1185">Reference proteome</keyword>
<dbReference type="Gene3D" id="3.20.20.370">
    <property type="entry name" value="Glycoside hydrolase/deacetylase"/>
    <property type="match status" value="1"/>
</dbReference>